<sequence>MLLIVSSLRRKHKLDVGLSCPLSWPCSEWVCWGIITLMLQLTCTFGIWLSMVVR</sequence>
<keyword evidence="1" id="KW-1133">Transmembrane helix</keyword>
<keyword evidence="1" id="KW-0472">Membrane</keyword>
<dbReference type="AlphaFoldDB" id="A0A2P2PQU6"/>
<evidence type="ECO:0000256" key="1">
    <source>
        <dbReference type="SAM" id="Phobius"/>
    </source>
</evidence>
<organism evidence="2">
    <name type="scientific">Rhizophora mucronata</name>
    <name type="common">Asiatic mangrove</name>
    <dbReference type="NCBI Taxonomy" id="61149"/>
    <lineage>
        <taxon>Eukaryota</taxon>
        <taxon>Viridiplantae</taxon>
        <taxon>Streptophyta</taxon>
        <taxon>Embryophyta</taxon>
        <taxon>Tracheophyta</taxon>
        <taxon>Spermatophyta</taxon>
        <taxon>Magnoliopsida</taxon>
        <taxon>eudicotyledons</taxon>
        <taxon>Gunneridae</taxon>
        <taxon>Pentapetalae</taxon>
        <taxon>rosids</taxon>
        <taxon>fabids</taxon>
        <taxon>Malpighiales</taxon>
        <taxon>Rhizophoraceae</taxon>
        <taxon>Rhizophora</taxon>
    </lineage>
</organism>
<keyword evidence="1" id="KW-0812">Transmembrane</keyword>
<name>A0A2P2PQU6_RHIMU</name>
<protein>
    <submittedName>
        <fullName evidence="2">Uncharacterized protein</fullName>
    </submittedName>
</protein>
<proteinExistence type="predicted"/>
<feature type="transmembrane region" description="Helical" evidence="1">
    <location>
        <begin position="32"/>
        <end position="53"/>
    </location>
</feature>
<reference evidence="2" key="1">
    <citation type="submission" date="2018-02" db="EMBL/GenBank/DDBJ databases">
        <title>Rhizophora mucronata_Transcriptome.</title>
        <authorList>
            <person name="Meera S.P."/>
            <person name="Sreeshan A."/>
            <person name="Augustine A."/>
        </authorList>
    </citation>
    <scope>NUCLEOTIDE SEQUENCE</scope>
    <source>
        <tissue evidence="2">Leaf</tissue>
    </source>
</reference>
<dbReference type="EMBL" id="GGEC01076646">
    <property type="protein sequence ID" value="MBX57130.1"/>
    <property type="molecule type" value="Transcribed_RNA"/>
</dbReference>
<evidence type="ECO:0000313" key="2">
    <source>
        <dbReference type="EMBL" id="MBX57130.1"/>
    </source>
</evidence>
<accession>A0A2P2PQU6</accession>